<evidence type="ECO:0000313" key="19">
    <source>
        <dbReference type="RefSeq" id="XP_071913956.1"/>
    </source>
</evidence>
<feature type="domain" description="Late blight resistance protein R1A-like N-terminal" evidence="15">
    <location>
        <begin position="144"/>
        <end position="357"/>
    </location>
</feature>
<dbReference type="InterPro" id="IPR055414">
    <property type="entry name" value="LRR_R13L4/SHOC2-like"/>
</dbReference>
<organism evidence="18 19">
    <name type="scientific">Coffea arabica</name>
    <name type="common">Arabian coffee</name>
    <dbReference type="NCBI Taxonomy" id="13443"/>
    <lineage>
        <taxon>Eukaryota</taxon>
        <taxon>Viridiplantae</taxon>
        <taxon>Streptophyta</taxon>
        <taxon>Embryophyta</taxon>
        <taxon>Tracheophyta</taxon>
        <taxon>Spermatophyta</taxon>
        <taxon>Magnoliopsida</taxon>
        <taxon>eudicotyledons</taxon>
        <taxon>Gunneridae</taxon>
        <taxon>Pentapetalae</taxon>
        <taxon>asterids</taxon>
        <taxon>lamiids</taxon>
        <taxon>Gentianales</taxon>
        <taxon>Rubiaceae</taxon>
        <taxon>Ixoroideae</taxon>
        <taxon>Gardenieae complex</taxon>
        <taxon>Bertiereae - Coffeeae clade</taxon>
        <taxon>Coffeeae</taxon>
        <taxon>Coffea</taxon>
    </lineage>
</organism>
<dbReference type="InterPro" id="IPR036388">
    <property type="entry name" value="WH-like_DNA-bd_sf"/>
</dbReference>
<evidence type="ECO:0000259" key="16">
    <source>
        <dbReference type="Pfam" id="PF23559"/>
    </source>
</evidence>
<reference evidence="19" key="1">
    <citation type="submission" date="2025-08" db="UniProtKB">
        <authorList>
            <consortium name="RefSeq"/>
        </authorList>
    </citation>
    <scope>IDENTIFICATION</scope>
    <source>
        <tissue evidence="19">Leaves</tissue>
    </source>
</reference>
<dbReference type="Gene3D" id="3.80.10.10">
    <property type="entry name" value="Ribonuclease Inhibitor"/>
    <property type="match status" value="1"/>
</dbReference>
<feature type="compositionally biased region" description="Low complexity" evidence="13">
    <location>
        <begin position="1278"/>
        <end position="1296"/>
    </location>
</feature>
<dbReference type="RefSeq" id="XP_071913956.1">
    <property type="nucleotide sequence ID" value="XM_072057855.1"/>
</dbReference>
<evidence type="ECO:0000256" key="13">
    <source>
        <dbReference type="SAM" id="MobiDB-lite"/>
    </source>
</evidence>
<comment type="similarity">
    <text evidence="4">Belongs to the disease resistance NB-LRR family.</text>
</comment>
<gene>
    <name evidence="19" type="primary">LOC140010563</name>
</gene>
<keyword evidence="5" id="KW-0963">Cytoplasm</keyword>
<dbReference type="PANTHER" id="PTHR23155:SF1152">
    <property type="entry name" value="AAA+ ATPASE DOMAIN-CONTAINING PROTEIN"/>
    <property type="match status" value="1"/>
</dbReference>
<dbReference type="InterPro" id="IPR038005">
    <property type="entry name" value="RX-like_CC"/>
</dbReference>
<evidence type="ECO:0000313" key="18">
    <source>
        <dbReference type="Proteomes" id="UP001652660"/>
    </source>
</evidence>
<dbReference type="GeneID" id="140010563"/>
<dbReference type="InterPro" id="IPR044974">
    <property type="entry name" value="Disease_R_plants"/>
</dbReference>
<dbReference type="Pfam" id="PF23598">
    <property type="entry name" value="LRR_14"/>
    <property type="match status" value="1"/>
</dbReference>
<evidence type="ECO:0000256" key="10">
    <source>
        <dbReference type="ARBA" id="ARBA00022821"/>
    </source>
</evidence>
<evidence type="ECO:0000256" key="7">
    <source>
        <dbReference type="ARBA" id="ARBA00022667"/>
    </source>
</evidence>
<evidence type="ECO:0000256" key="3">
    <source>
        <dbReference type="ARBA" id="ARBA00004496"/>
    </source>
</evidence>
<dbReference type="Pfam" id="PF00931">
    <property type="entry name" value="NB-ARC"/>
    <property type="match status" value="1"/>
</dbReference>
<comment type="subcellular location">
    <subcellularLocation>
        <location evidence="3">Cytoplasm</location>
    </subcellularLocation>
    <subcellularLocation>
        <location evidence="2">Membrane</location>
        <topology evidence="2">Peripheral membrane protein</topology>
    </subcellularLocation>
</comment>
<dbReference type="PANTHER" id="PTHR23155">
    <property type="entry name" value="DISEASE RESISTANCE PROTEIN RP"/>
    <property type="match status" value="1"/>
</dbReference>
<keyword evidence="6" id="KW-0433">Leucine-rich repeat</keyword>
<evidence type="ECO:0000256" key="1">
    <source>
        <dbReference type="ARBA" id="ARBA00002074"/>
    </source>
</evidence>
<evidence type="ECO:0000256" key="9">
    <source>
        <dbReference type="ARBA" id="ARBA00022741"/>
    </source>
</evidence>
<feature type="domain" description="Disease resistance protein winged helix" evidence="16">
    <location>
        <begin position="791"/>
        <end position="860"/>
    </location>
</feature>
<dbReference type="SUPFAM" id="SSF52058">
    <property type="entry name" value="L domain-like"/>
    <property type="match status" value="1"/>
</dbReference>
<dbReference type="Gene3D" id="1.10.8.430">
    <property type="entry name" value="Helical domain of apoptotic protease-activating factors"/>
    <property type="match status" value="1"/>
</dbReference>
<dbReference type="Gene3D" id="1.10.10.10">
    <property type="entry name" value="Winged helix-like DNA-binding domain superfamily/Winged helix DNA-binding domain"/>
    <property type="match status" value="1"/>
</dbReference>
<proteinExistence type="inferred from homology"/>
<evidence type="ECO:0000256" key="11">
    <source>
        <dbReference type="ARBA" id="ARBA00022840"/>
    </source>
</evidence>
<feature type="domain" description="NB-ARC" evidence="14">
    <location>
        <begin position="540"/>
        <end position="708"/>
    </location>
</feature>
<dbReference type="InterPro" id="IPR027417">
    <property type="entry name" value="P-loop_NTPase"/>
</dbReference>
<dbReference type="InterPro" id="IPR042197">
    <property type="entry name" value="Apaf_helical"/>
</dbReference>
<keyword evidence="8" id="KW-0677">Repeat</keyword>
<evidence type="ECO:0000259" key="14">
    <source>
        <dbReference type="Pfam" id="PF00931"/>
    </source>
</evidence>
<evidence type="ECO:0000256" key="5">
    <source>
        <dbReference type="ARBA" id="ARBA00022490"/>
    </source>
</evidence>
<dbReference type="SUPFAM" id="SSF52540">
    <property type="entry name" value="P-loop containing nucleoside triphosphate hydrolases"/>
    <property type="match status" value="1"/>
</dbReference>
<dbReference type="Gene3D" id="1.20.5.4130">
    <property type="match status" value="1"/>
</dbReference>
<keyword evidence="18" id="KW-1185">Reference proteome</keyword>
<evidence type="ECO:0000259" key="17">
    <source>
        <dbReference type="Pfam" id="PF23598"/>
    </source>
</evidence>
<dbReference type="Pfam" id="PF12061">
    <property type="entry name" value="NB-LRR"/>
    <property type="match status" value="1"/>
</dbReference>
<keyword evidence="12" id="KW-0175">Coiled coil</keyword>
<keyword evidence="7" id="KW-0381">Hypersensitive response</keyword>
<evidence type="ECO:0000259" key="15">
    <source>
        <dbReference type="Pfam" id="PF12061"/>
    </source>
</evidence>
<dbReference type="InterPro" id="IPR058922">
    <property type="entry name" value="WHD_DRP"/>
</dbReference>
<comment type="function">
    <text evidence="1">Confers resistance to late blight (Phytophthora infestans) races carrying the avirulence gene Avr1. Resistance proteins guard the plant against pathogens that contain an appropriate avirulence protein via an indirect interaction with this avirulence protein. That triggers a defense system including the hypersensitive response, which restricts the pathogen growth.</text>
</comment>
<evidence type="ECO:0000256" key="12">
    <source>
        <dbReference type="ARBA" id="ARBA00023054"/>
    </source>
</evidence>
<dbReference type="Gene3D" id="3.40.50.300">
    <property type="entry name" value="P-loop containing nucleotide triphosphate hydrolases"/>
    <property type="match status" value="1"/>
</dbReference>
<evidence type="ECO:0000256" key="8">
    <source>
        <dbReference type="ARBA" id="ARBA00022737"/>
    </source>
</evidence>
<feature type="region of interest" description="Disordered" evidence="13">
    <location>
        <begin position="1240"/>
        <end position="1296"/>
    </location>
</feature>
<dbReference type="InterPro" id="IPR002182">
    <property type="entry name" value="NB-ARC"/>
</dbReference>
<sequence>MEISCSSSTDCFDFALDYLDWLNKTFKYELHFYIEGLEIEVSLLQSFDLYLTKCKRKRRRNHEICLEQDVEEKDVTSFRIQSLIIAGMQDLDFACWEYLMRSRLPGLTQIKSELTIFQEAIELFFETDIKESNINFLLDHYWLRVPDLVIDFIDSVSKNLSKLRKREVFETLGEKLMFLKSFIRFAMLHGVEGQQLMDLLIHSEVVAINALRLISIWWFDREGEVRNETELQISQLIGEKIIPTDPRVRETYTHVLTASKLSRSSDISALEKNKHIVVDFVDCLVHNITELLESCTSILVPIIFHMQKLLDGLRFLSTLLRHPEKFKELRLEMKSLIGVVVCDAAIVIFSLSVNQLIKEGLAKETDFALFHLLKLLKFVRAEVAQVYPVTSVSPFGFPRTNELGSMDFLLENLIELESCNGADDSIAFPNDQIHTVLDHLVFLRSFLGKMVDQRNRNGKLQALWSRVIEVAYRTEFVIDSIVIGDKHEYLESVVRDIQLLRTEIETYECTRHDTGAQRTNRKSFHIESKRSTPVLNEVLDDEVKTIIDRLTRGSKLLDLVPIVGMAGLGKTTLANRVYNDPLISGHFHILAWCTVYQVYSIHDLLLQILCSISAGSHSQYLKMDEDDLAEMLYKRLKGNRYLVILDDVWEIEVWNLVKGSLPDDGNGSRILFTSRIELQFSPDSKAHHLRQLTDKESWKLLQKKLFGKEGCPPRLIEVGSQIAKFCRGLPLTVVLVAGILVNTAEDCWAEVANSLSSSIILDDEYCRKTLELSYSHLPDDLKSCLLYFCAFSEGKSIRVSGLSWLWISEGFVQKTEGKDLEDVADNYLKALVDRSLVMVIKQRSMGGAKSCRLHSLVHEFCVGKIKEENFIHIIRRGKDPFSLTSLSNPYRVHDANSTKLKTRELMLSFPNLRTIMLDQGSSFSPLDLEFSLPKLLRVLLLGGVKFVADFPTELVLLVHLRFLLVDTKGVISIPSAIANLSRLQTFWIEGNSMCYLPKTIWNIKTLRHLYAGDDCGFIFTIENLEVSPRLDHLKTLNLAIDPSSQSLQKILTKFPSIRKLKCTRSYESGEEPTRIGDRILVFEPLSQLESLNLSFFAGYGFKFPLNLKKLTLSRNRQPWSEISTVGKLPNLEVLKLLHRSFDGEEWEMKDGEFPNLRALKLSSLRFRSWTASFDNFPRLEKLIVHECRKLEEVPSYLGECATLEMIEVKGCGESVVSSVKEIQQAQVDVGNDVLKIVIGGGGRTGGGSTPSETDEESSSSEIGGGGSSPSETDEESSSSETESIEPSPLETEPLLSSFRYDMMQLAVTL</sequence>
<evidence type="ECO:0000256" key="6">
    <source>
        <dbReference type="ARBA" id="ARBA00022614"/>
    </source>
</evidence>
<dbReference type="Proteomes" id="UP001652660">
    <property type="component" value="Chromosome 7c"/>
</dbReference>
<dbReference type="Pfam" id="PF23559">
    <property type="entry name" value="WHD_DRP"/>
    <property type="match status" value="1"/>
</dbReference>
<name>A0ABM4V347_COFAR</name>
<accession>A0ABM4V347</accession>
<dbReference type="CDD" id="cd14798">
    <property type="entry name" value="RX-CC_like"/>
    <property type="match status" value="1"/>
</dbReference>
<evidence type="ECO:0000256" key="2">
    <source>
        <dbReference type="ARBA" id="ARBA00004170"/>
    </source>
</evidence>
<dbReference type="InterPro" id="IPR032675">
    <property type="entry name" value="LRR_dom_sf"/>
</dbReference>
<feature type="domain" description="Disease resistance R13L4/SHOC-2-like LRR" evidence="17">
    <location>
        <begin position="934"/>
        <end position="1187"/>
    </location>
</feature>
<keyword evidence="10" id="KW-0611">Plant defense</keyword>
<keyword evidence="11" id="KW-0067">ATP-binding</keyword>
<evidence type="ECO:0000256" key="4">
    <source>
        <dbReference type="ARBA" id="ARBA00008894"/>
    </source>
</evidence>
<dbReference type="InterPro" id="IPR021929">
    <property type="entry name" value="R1A-like_N"/>
</dbReference>
<dbReference type="PRINTS" id="PR00364">
    <property type="entry name" value="DISEASERSIST"/>
</dbReference>
<keyword evidence="9" id="KW-0547">Nucleotide-binding</keyword>
<protein>
    <submittedName>
        <fullName evidence="19">Late blight resistance protein homolog R1A-3</fullName>
    </submittedName>
</protein>